<accession>A0AA40FR07</accession>
<proteinExistence type="predicted"/>
<keyword evidence="2" id="KW-1185">Reference proteome</keyword>
<comment type="caution">
    <text evidence="1">The sequence shown here is derived from an EMBL/GenBank/DDBJ whole genome shotgun (WGS) entry which is preliminary data.</text>
</comment>
<protein>
    <submittedName>
        <fullName evidence="1">Uncharacterized protein</fullName>
    </submittedName>
</protein>
<name>A0AA40FR07_9HYME</name>
<dbReference type="Proteomes" id="UP001177670">
    <property type="component" value="Unassembled WGS sequence"/>
</dbReference>
<reference evidence="1" key="1">
    <citation type="submission" date="2021-10" db="EMBL/GenBank/DDBJ databases">
        <title>Melipona bicolor Genome sequencing and assembly.</title>
        <authorList>
            <person name="Araujo N.S."/>
            <person name="Arias M.C."/>
        </authorList>
    </citation>
    <scope>NUCLEOTIDE SEQUENCE</scope>
    <source>
        <strain evidence="1">USP_2M_L1-L4_2017</strain>
        <tissue evidence="1">Whole body</tissue>
    </source>
</reference>
<organism evidence="1 2">
    <name type="scientific">Melipona bicolor</name>
    <dbReference type="NCBI Taxonomy" id="60889"/>
    <lineage>
        <taxon>Eukaryota</taxon>
        <taxon>Metazoa</taxon>
        <taxon>Ecdysozoa</taxon>
        <taxon>Arthropoda</taxon>
        <taxon>Hexapoda</taxon>
        <taxon>Insecta</taxon>
        <taxon>Pterygota</taxon>
        <taxon>Neoptera</taxon>
        <taxon>Endopterygota</taxon>
        <taxon>Hymenoptera</taxon>
        <taxon>Apocrita</taxon>
        <taxon>Aculeata</taxon>
        <taxon>Apoidea</taxon>
        <taxon>Anthophila</taxon>
        <taxon>Apidae</taxon>
        <taxon>Melipona</taxon>
    </lineage>
</organism>
<evidence type="ECO:0000313" key="1">
    <source>
        <dbReference type="EMBL" id="KAK1123394.1"/>
    </source>
</evidence>
<gene>
    <name evidence="1" type="ORF">K0M31_008104</name>
</gene>
<evidence type="ECO:0000313" key="2">
    <source>
        <dbReference type="Proteomes" id="UP001177670"/>
    </source>
</evidence>
<dbReference type="AlphaFoldDB" id="A0AA40FR07"/>
<dbReference type="EMBL" id="JAHYIQ010000020">
    <property type="protein sequence ID" value="KAK1123394.1"/>
    <property type="molecule type" value="Genomic_DNA"/>
</dbReference>
<sequence>MTSSGPSASSTHGSSVVADGIITFENAAAALRTALRTRELPMTRSFDEDIRVSNNKSLKGDEDKHSTTIKDKIKIGGETTNVTSRLLVGEFYSLVNEIVHHLLFVKQGFMTDADRRDMKRFVLARRSRTHICLRAPCAVTRDWTLRATFS</sequence>